<dbReference type="GO" id="GO:0004181">
    <property type="term" value="F:metallocarboxypeptidase activity"/>
    <property type="evidence" value="ECO:0007669"/>
    <property type="project" value="InterPro"/>
</dbReference>
<evidence type="ECO:0000259" key="4">
    <source>
        <dbReference type="Pfam" id="PF00246"/>
    </source>
</evidence>
<evidence type="ECO:0000256" key="2">
    <source>
        <dbReference type="SAM" id="Phobius"/>
    </source>
</evidence>
<evidence type="ECO:0000313" key="6">
    <source>
        <dbReference type="Proteomes" id="UP000187209"/>
    </source>
</evidence>
<dbReference type="OrthoDB" id="313504at2759"/>
<proteinExistence type="inferred from homology"/>
<dbReference type="Gene3D" id="3.40.630.10">
    <property type="entry name" value="Zn peptidases"/>
    <property type="match status" value="1"/>
</dbReference>
<keyword evidence="3" id="KW-0732">Signal</keyword>
<keyword evidence="6" id="KW-1185">Reference proteome</keyword>
<protein>
    <recommendedName>
        <fullName evidence="4">Peptidase M14 domain-containing protein</fullName>
    </recommendedName>
</protein>
<keyword evidence="2" id="KW-0472">Membrane</keyword>
<dbReference type="AlphaFoldDB" id="A0A1R2C815"/>
<keyword evidence="2" id="KW-1133">Transmembrane helix</keyword>
<dbReference type="SUPFAM" id="SSF53187">
    <property type="entry name" value="Zn-dependent exopeptidases"/>
    <property type="match status" value="1"/>
</dbReference>
<evidence type="ECO:0000256" key="3">
    <source>
        <dbReference type="SAM" id="SignalP"/>
    </source>
</evidence>
<feature type="domain" description="Peptidase M14" evidence="4">
    <location>
        <begin position="68"/>
        <end position="248"/>
    </location>
</feature>
<evidence type="ECO:0000313" key="5">
    <source>
        <dbReference type="EMBL" id="OMJ85146.1"/>
    </source>
</evidence>
<dbReference type="GO" id="GO:0006508">
    <property type="term" value="P:proteolysis"/>
    <property type="evidence" value="ECO:0007669"/>
    <property type="project" value="InterPro"/>
</dbReference>
<dbReference type="EMBL" id="MPUH01000246">
    <property type="protein sequence ID" value="OMJ85146.1"/>
    <property type="molecule type" value="Genomic_DNA"/>
</dbReference>
<dbReference type="Pfam" id="PF00246">
    <property type="entry name" value="Peptidase_M14"/>
    <property type="match status" value="1"/>
</dbReference>
<comment type="caution">
    <text evidence="5">The sequence shown here is derived from an EMBL/GenBank/DDBJ whole genome shotgun (WGS) entry which is preliminary data.</text>
</comment>
<organism evidence="5 6">
    <name type="scientific">Stentor coeruleus</name>
    <dbReference type="NCBI Taxonomy" id="5963"/>
    <lineage>
        <taxon>Eukaryota</taxon>
        <taxon>Sar</taxon>
        <taxon>Alveolata</taxon>
        <taxon>Ciliophora</taxon>
        <taxon>Postciliodesmatophora</taxon>
        <taxon>Heterotrichea</taxon>
        <taxon>Heterotrichida</taxon>
        <taxon>Stentoridae</taxon>
        <taxon>Stentor</taxon>
    </lineage>
</organism>
<comment type="similarity">
    <text evidence="1">Belongs to the peptidase M14 family.</text>
</comment>
<feature type="signal peptide" evidence="3">
    <location>
        <begin position="1"/>
        <end position="15"/>
    </location>
</feature>
<keyword evidence="2" id="KW-0812">Transmembrane</keyword>
<dbReference type="InterPro" id="IPR000834">
    <property type="entry name" value="Peptidase_M14"/>
</dbReference>
<feature type="transmembrane region" description="Helical" evidence="2">
    <location>
        <begin position="477"/>
        <end position="501"/>
    </location>
</feature>
<accession>A0A1R2C815</accession>
<feature type="chain" id="PRO_5012774278" description="Peptidase M14 domain-containing protein" evidence="3">
    <location>
        <begin position="16"/>
        <end position="521"/>
    </location>
</feature>
<sequence length="521" mass="59911">MKIFLLLLLLFLVKGHIKLGSLDGYLTYSEILSTISNLASLYPSLLTQFSYGIFDRLILQNASIHSEYIKPLVLVLGGFYGGYPQAAIQVLEIAEELASKSILGEHLESFIVNTYEIHFIPILNQKAYKYMEEHYMHESFPVVKTGLENYQMNCSGYDNGINPNHNFPKEFQIIDDKCSEDYSGEFPLESEIAREFIRVYYSSGHNPELAFSYQGTGNMYKIPFASYNNTGNQIFKMLTENVKYLIPDGYDLIKAFDLNEIPEYGTYLDYGTANSTDVFEIALGSIARLDENLIIPEAVENYNTFVSILNIIYPNITFEFVNVLEFVKTEDDNSEPYSDIEFKLIITNNNYLRYYHHVNFNPGFKLIDNYQVKYIVCTLVPKYIQSGSVYFMQYSDLSISNASIIDFNNEVPGYASLYYVITYKRLNKHSDRHYDFKAVLSSSEFYVEDIVVTGKGEIELSDNTKNKNDKNIPQEKAVFVSFILLITLVALVFVAGVVIYYTRRKNDYKQKLSQNEDIESK</sequence>
<dbReference type="Proteomes" id="UP000187209">
    <property type="component" value="Unassembled WGS sequence"/>
</dbReference>
<dbReference type="GO" id="GO:0008270">
    <property type="term" value="F:zinc ion binding"/>
    <property type="evidence" value="ECO:0007669"/>
    <property type="project" value="InterPro"/>
</dbReference>
<name>A0A1R2C815_9CILI</name>
<reference evidence="5 6" key="1">
    <citation type="submission" date="2016-11" db="EMBL/GenBank/DDBJ databases">
        <title>The macronuclear genome of Stentor coeruleus: a giant cell with tiny introns.</title>
        <authorList>
            <person name="Slabodnick M."/>
            <person name="Ruby J.G."/>
            <person name="Reiff S.B."/>
            <person name="Swart E.C."/>
            <person name="Gosai S."/>
            <person name="Prabakaran S."/>
            <person name="Witkowska E."/>
            <person name="Larue G.E."/>
            <person name="Fisher S."/>
            <person name="Freeman R.M."/>
            <person name="Gunawardena J."/>
            <person name="Chu W."/>
            <person name="Stover N.A."/>
            <person name="Gregory B.D."/>
            <person name="Nowacki M."/>
            <person name="Derisi J."/>
            <person name="Roy S.W."/>
            <person name="Marshall W.F."/>
            <person name="Sood P."/>
        </authorList>
    </citation>
    <scope>NUCLEOTIDE SEQUENCE [LARGE SCALE GENOMIC DNA]</scope>
    <source>
        <strain evidence="5">WM001</strain>
    </source>
</reference>
<gene>
    <name evidence="5" type="ORF">SteCoe_13613</name>
</gene>
<evidence type="ECO:0000256" key="1">
    <source>
        <dbReference type="ARBA" id="ARBA00005988"/>
    </source>
</evidence>